<protein>
    <submittedName>
        <fullName evidence="1">Uncharacterized protein</fullName>
    </submittedName>
</protein>
<keyword evidence="2" id="KW-1185">Reference proteome</keyword>
<dbReference type="Proteomes" id="UP000184050">
    <property type="component" value="Unassembled WGS sequence"/>
</dbReference>
<dbReference type="STRING" id="1168035.SAMN05444280_11427"/>
<sequence length="139" mass="16412">MSLKRWISLVLVLFAINACERKFEFFEFDCEDCYQEKPEYGPLIVYFSIDDVNEYVLYTIYKGNFDDGIVEYADTAFFNEEQIDVSVDEYYSVEAKYVRGKDTLCVVDGDRFNLKRENSACDKKCYYFKGGIIDVRLMQ</sequence>
<name>A0A1M6HNS8_9BACT</name>
<evidence type="ECO:0000313" key="1">
    <source>
        <dbReference type="EMBL" id="SHJ23849.1"/>
    </source>
</evidence>
<reference evidence="1 2" key="1">
    <citation type="submission" date="2016-11" db="EMBL/GenBank/DDBJ databases">
        <authorList>
            <person name="Jaros S."/>
            <person name="Januszkiewicz K."/>
            <person name="Wedrychowicz H."/>
        </authorList>
    </citation>
    <scope>NUCLEOTIDE SEQUENCE [LARGE SCALE GENOMIC DNA]</scope>
    <source>
        <strain evidence="1 2">DSM 27063</strain>
    </source>
</reference>
<organism evidence="1 2">
    <name type="scientific">Tangfeifania diversioriginum</name>
    <dbReference type="NCBI Taxonomy" id="1168035"/>
    <lineage>
        <taxon>Bacteria</taxon>
        <taxon>Pseudomonadati</taxon>
        <taxon>Bacteroidota</taxon>
        <taxon>Bacteroidia</taxon>
        <taxon>Marinilabiliales</taxon>
        <taxon>Prolixibacteraceae</taxon>
        <taxon>Tangfeifania</taxon>
    </lineage>
</organism>
<gene>
    <name evidence="1" type="ORF">SAMN05444280_11427</name>
</gene>
<proteinExistence type="predicted"/>
<accession>A0A1M6HNS8</accession>
<evidence type="ECO:0000313" key="2">
    <source>
        <dbReference type="Proteomes" id="UP000184050"/>
    </source>
</evidence>
<dbReference type="AlphaFoldDB" id="A0A1M6HNS8"/>
<dbReference type="EMBL" id="FQZE01000014">
    <property type="protein sequence ID" value="SHJ23849.1"/>
    <property type="molecule type" value="Genomic_DNA"/>
</dbReference>